<reference evidence="4" key="1">
    <citation type="submission" date="2022-11" db="EMBL/GenBank/DDBJ databases">
        <title>Chromosome-level genome of Pogonophryne albipinna.</title>
        <authorList>
            <person name="Jo E."/>
        </authorList>
    </citation>
    <scope>NUCLEOTIDE SEQUENCE</scope>
    <source>
        <strain evidence="4">SGF0006</strain>
        <tissue evidence="4">Muscle</tissue>
    </source>
</reference>
<evidence type="ECO:0000256" key="2">
    <source>
        <dbReference type="SAM" id="SignalP"/>
    </source>
</evidence>
<dbReference type="Proteomes" id="UP001219934">
    <property type="component" value="Unassembled WGS sequence"/>
</dbReference>
<dbReference type="InterPro" id="IPR036179">
    <property type="entry name" value="Ig-like_dom_sf"/>
</dbReference>
<proteinExistence type="predicted"/>
<keyword evidence="5" id="KW-1185">Reference proteome</keyword>
<dbReference type="InterPro" id="IPR007110">
    <property type="entry name" value="Ig-like_dom"/>
</dbReference>
<dbReference type="EMBL" id="JAPTMU010000010">
    <property type="protein sequence ID" value="KAJ4936823.1"/>
    <property type="molecule type" value="Genomic_DNA"/>
</dbReference>
<sequence length="184" mass="19976">MRRLSHMLLLLVSLLYLSPAEGGCSRAIVIISGDDRLLSSGEGFNLSCEFSSLRAHHVAQLWRSAPQEGDTISAEERMSLVNMSSALPDVILVLRIRSATPAHGGDYFCMTQPPDTISPKVSIQIADNLTTSSPAPSSPPHCDSSQQHSRATALQGQLWYWILLGKAALLLFSLACLAVKYKRA</sequence>
<dbReference type="AlphaFoldDB" id="A0AAD6B513"/>
<evidence type="ECO:0000259" key="3">
    <source>
        <dbReference type="PROSITE" id="PS50835"/>
    </source>
</evidence>
<keyword evidence="2" id="KW-0732">Signal</keyword>
<accession>A0AAD6B513</accession>
<protein>
    <recommendedName>
        <fullName evidence="3">Ig-like domain-containing protein</fullName>
    </recommendedName>
</protein>
<keyword evidence="1" id="KW-0812">Transmembrane</keyword>
<evidence type="ECO:0000256" key="1">
    <source>
        <dbReference type="SAM" id="Phobius"/>
    </source>
</evidence>
<gene>
    <name evidence="4" type="ORF">JOQ06_001409</name>
</gene>
<keyword evidence="1" id="KW-0472">Membrane</keyword>
<dbReference type="PROSITE" id="PS50835">
    <property type="entry name" value="IG_LIKE"/>
    <property type="match status" value="1"/>
</dbReference>
<feature type="chain" id="PRO_5041994521" description="Ig-like domain-containing protein" evidence="2">
    <location>
        <begin position="23"/>
        <end position="184"/>
    </location>
</feature>
<evidence type="ECO:0000313" key="5">
    <source>
        <dbReference type="Proteomes" id="UP001219934"/>
    </source>
</evidence>
<feature type="domain" description="Ig-like" evidence="3">
    <location>
        <begin position="26"/>
        <end position="122"/>
    </location>
</feature>
<feature type="signal peptide" evidence="2">
    <location>
        <begin position="1"/>
        <end position="22"/>
    </location>
</feature>
<comment type="caution">
    <text evidence="4">The sequence shown here is derived from an EMBL/GenBank/DDBJ whole genome shotgun (WGS) entry which is preliminary data.</text>
</comment>
<evidence type="ECO:0000313" key="4">
    <source>
        <dbReference type="EMBL" id="KAJ4936823.1"/>
    </source>
</evidence>
<organism evidence="4 5">
    <name type="scientific">Pogonophryne albipinna</name>
    <dbReference type="NCBI Taxonomy" id="1090488"/>
    <lineage>
        <taxon>Eukaryota</taxon>
        <taxon>Metazoa</taxon>
        <taxon>Chordata</taxon>
        <taxon>Craniata</taxon>
        <taxon>Vertebrata</taxon>
        <taxon>Euteleostomi</taxon>
        <taxon>Actinopterygii</taxon>
        <taxon>Neopterygii</taxon>
        <taxon>Teleostei</taxon>
        <taxon>Neoteleostei</taxon>
        <taxon>Acanthomorphata</taxon>
        <taxon>Eupercaria</taxon>
        <taxon>Perciformes</taxon>
        <taxon>Notothenioidei</taxon>
        <taxon>Pogonophryne</taxon>
    </lineage>
</organism>
<name>A0AAD6B513_9TELE</name>
<dbReference type="SUPFAM" id="SSF48726">
    <property type="entry name" value="Immunoglobulin"/>
    <property type="match status" value="1"/>
</dbReference>
<keyword evidence="1" id="KW-1133">Transmembrane helix</keyword>
<feature type="transmembrane region" description="Helical" evidence="1">
    <location>
        <begin position="158"/>
        <end position="179"/>
    </location>
</feature>